<proteinExistence type="predicted"/>
<dbReference type="EMBL" id="CAKOGP040002202">
    <property type="protein sequence ID" value="CAJ1964893.1"/>
    <property type="molecule type" value="Genomic_DNA"/>
</dbReference>
<name>A0AAD2G6P7_9STRA</name>
<dbReference type="Gene3D" id="1.10.490.10">
    <property type="entry name" value="Globins"/>
    <property type="match status" value="1"/>
</dbReference>
<dbReference type="InterPro" id="IPR009050">
    <property type="entry name" value="Globin-like_sf"/>
</dbReference>
<dbReference type="SUPFAM" id="SSF46458">
    <property type="entry name" value="Globin-like"/>
    <property type="match status" value="1"/>
</dbReference>
<dbReference type="GO" id="GO:0020037">
    <property type="term" value="F:heme binding"/>
    <property type="evidence" value="ECO:0007669"/>
    <property type="project" value="InterPro"/>
</dbReference>
<sequence>MTLSRDELIEKIGGENQYNFLVTSFCENIQQDIGLKDIFMSFDLELLADRMTALLDIVLSQTSDSETLDDKDSNKVILANFSLFEAGMNATHFKLLQANFESALHDAWVDEDVIQQCTQRFAKLRTVFEEEGAAMEKSDMAGRVMEVRMMVAKSA</sequence>
<protein>
    <submittedName>
        <fullName evidence="1">Uncharacterized protein</fullName>
    </submittedName>
</protein>
<evidence type="ECO:0000313" key="1">
    <source>
        <dbReference type="EMBL" id="CAJ1964893.1"/>
    </source>
</evidence>
<comment type="caution">
    <text evidence="1">The sequence shown here is derived from an EMBL/GenBank/DDBJ whole genome shotgun (WGS) entry which is preliminary data.</text>
</comment>
<dbReference type="Proteomes" id="UP001295423">
    <property type="component" value="Unassembled WGS sequence"/>
</dbReference>
<organism evidence="1 2">
    <name type="scientific">Cylindrotheca closterium</name>
    <dbReference type="NCBI Taxonomy" id="2856"/>
    <lineage>
        <taxon>Eukaryota</taxon>
        <taxon>Sar</taxon>
        <taxon>Stramenopiles</taxon>
        <taxon>Ochrophyta</taxon>
        <taxon>Bacillariophyta</taxon>
        <taxon>Bacillariophyceae</taxon>
        <taxon>Bacillariophycidae</taxon>
        <taxon>Bacillariales</taxon>
        <taxon>Bacillariaceae</taxon>
        <taxon>Cylindrotheca</taxon>
    </lineage>
</organism>
<dbReference type="InterPro" id="IPR012292">
    <property type="entry name" value="Globin/Proto"/>
</dbReference>
<dbReference type="AlphaFoldDB" id="A0AAD2G6P7"/>
<dbReference type="GO" id="GO:0019825">
    <property type="term" value="F:oxygen binding"/>
    <property type="evidence" value="ECO:0007669"/>
    <property type="project" value="InterPro"/>
</dbReference>
<keyword evidence="2" id="KW-1185">Reference proteome</keyword>
<gene>
    <name evidence="1" type="ORF">CYCCA115_LOCUS20846</name>
</gene>
<evidence type="ECO:0000313" key="2">
    <source>
        <dbReference type="Proteomes" id="UP001295423"/>
    </source>
</evidence>
<accession>A0AAD2G6P7</accession>
<reference evidence="1" key="1">
    <citation type="submission" date="2023-08" db="EMBL/GenBank/DDBJ databases">
        <authorList>
            <person name="Audoor S."/>
            <person name="Bilcke G."/>
        </authorList>
    </citation>
    <scope>NUCLEOTIDE SEQUENCE</scope>
</reference>